<dbReference type="PANTHER" id="PTHR31900:SF25">
    <property type="entry name" value="FBD DOMAIN-CONTAINING PROTEIN"/>
    <property type="match status" value="1"/>
</dbReference>
<dbReference type="PANTHER" id="PTHR31900">
    <property type="entry name" value="F-BOX/RNI SUPERFAMILY PROTEIN-RELATED"/>
    <property type="match status" value="1"/>
</dbReference>
<dbReference type="EMBL" id="CACVBM020000888">
    <property type="protein sequence ID" value="CAA7024331.1"/>
    <property type="molecule type" value="Genomic_DNA"/>
</dbReference>
<proteinExistence type="predicted"/>
<dbReference type="InterPro" id="IPR036047">
    <property type="entry name" value="F-box-like_dom_sf"/>
</dbReference>
<dbReference type="InterPro" id="IPR055411">
    <property type="entry name" value="LRR_FXL15/At3g58940/PEG3-like"/>
</dbReference>
<dbReference type="CDD" id="cd22160">
    <property type="entry name" value="F-box_AtFBL13-like"/>
    <property type="match status" value="1"/>
</dbReference>
<dbReference type="Gene3D" id="3.80.10.10">
    <property type="entry name" value="Ribonuclease Inhibitor"/>
    <property type="match status" value="1"/>
</dbReference>
<dbReference type="Proteomes" id="UP000467841">
    <property type="component" value="Unassembled WGS sequence"/>
</dbReference>
<name>A0A6D2I9E0_9BRAS</name>
<dbReference type="Pfam" id="PF24758">
    <property type="entry name" value="LRR_At5g56370"/>
    <property type="match status" value="1"/>
</dbReference>
<accession>A0A6D2I9E0</accession>
<dbReference type="Pfam" id="PF00646">
    <property type="entry name" value="F-box"/>
    <property type="match status" value="1"/>
</dbReference>
<evidence type="ECO:0000259" key="1">
    <source>
        <dbReference type="PROSITE" id="PS50181"/>
    </source>
</evidence>
<sequence length="465" mass="53399">MGDRRKSKRTRSKALKEMRLKEDAISELPDPLICQILCHLPTKEAVRTSVLSTRWKTLWLWIPRLNLSFGDRFFDSTRASCLDEFQVHIGKHNDKVEVVTSRLASWIDAAAKRKIQHLSVRFLSNTHKKMPSSLYNCEKLVSLDLHTVDLANGEFVSLPCLKTLYLTDNLYPNEETFERLVSSSPVLEELVIHGDFESDAIVFRVRSVSLKSLIVSKFLFDRRVRGLGVVIDAPRLCFLRVDDSCSESYKIAKVDSSLLKLDLSLGSYGIRTMDLCYTRLASAVRRFRGFVPVMSKVRDMTLSAQMFEVLYEYSRSEPLSRFGYMSSLHLRLCVPQYQLLPTVLESFPNLKSLVLACRDVYYQVCRDFFNIEDEVCFSSVPECLLSSLEFVDFKDPVEGYPAEMKLVKYLLKNSAVLKKLTLRLEESSSAKDEIFKKLLKITRGSTQCKVDILLVKKRKQSEEVV</sequence>
<feature type="domain" description="F-box" evidence="1">
    <location>
        <begin position="22"/>
        <end position="58"/>
    </location>
</feature>
<dbReference type="SMART" id="SM00579">
    <property type="entry name" value="FBD"/>
    <property type="match status" value="1"/>
</dbReference>
<comment type="caution">
    <text evidence="2">The sequence shown here is derived from an EMBL/GenBank/DDBJ whole genome shotgun (WGS) entry which is preliminary data.</text>
</comment>
<reference evidence="2" key="1">
    <citation type="submission" date="2020-01" db="EMBL/GenBank/DDBJ databases">
        <authorList>
            <person name="Mishra B."/>
        </authorList>
    </citation>
    <scope>NUCLEOTIDE SEQUENCE [LARGE SCALE GENOMIC DNA]</scope>
</reference>
<dbReference type="InterPro" id="IPR050232">
    <property type="entry name" value="FBL13/AtMIF1-like"/>
</dbReference>
<dbReference type="InterPro" id="IPR032675">
    <property type="entry name" value="LRR_dom_sf"/>
</dbReference>
<dbReference type="InterPro" id="IPR001810">
    <property type="entry name" value="F-box_dom"/>
</dbReference>
<dbReference type="Gene3D" id="1.20.1280.50">
    <property type="match status" value="1"/>
</dbReference>
<dbReference type="InterPro" id="IPR006566">
    <property type="entry name" value="FBD"/>
</dbReference>
<dbReference type="SUPFAM" id="SSF81383">
    <property type="entry name" value="F-box domain"/>
    <property type="match status" value="1"/>
</dbReference>
<dbReference type="PROSITE" id="PS50181">
    <property type="entry name" value="FBOX"/>
    <property type="match status" value="1"/>
</dbReference>
<dbReference type="OrthoDB" id="612216at2759"/>
<protein>
    <recommendedName>
        <fullName evidence="1">F-box domain-containing protein</fullName>
    </recommendedName>
</protein>
<dbReference type="InterPro" id="IPR053781">
    <property type="entry name" value="F-box_AtFBL13-like"/>
</dbReference>
<dbReference type="SUPFAM" id="SSF52047">
    <property type="entry name" value="RNI-like"/>
    <property type="match status" value="1"/>
</dbReference>
<organism evidence="2 3">
    <name type="scientific">Microthlaspi erraticum</name>
    <dbReference type="NCBI Taxonomy" id="1685480"/>
    <lineage>
        <taxon>Eukaryota</taxon>
        <taxon>Viridiplantae</taxon>
        <taxon>Streptophyta</taxon>
        <taxon>Embryophyta</taxon>
        <taxon>Tracheophyta</taxon>
        <taxon>Spermatophyta</taxon>
        <taxon>Magnoliopsida</taxon>
        <taxon>eudicotyledons</taxon>
        <taxon>Gunneridae</taxon>
        <taxon>Pentapetalae</taxon>
        <taxon>rosids</taxon>
        <taxon>malvids</taxon>
        <taxon>Brassicales</taxon>
        <taxon>Brassicaceae</taxon>
        <taxon>Coluteocarpeae</taxon>
        <taxon>Microthlaspi</taxon>
    </lineage>
</organism>
<gene>
    <name evidence="2" type="ORF">MERR_LOCUS11566</name>
</gene>
<dbReference type="Pfam" id="PF08387">
    <property type="entry name" value="FBD"/>
    <property type="match status" value="1"/>
</dbReference>
<evidence type="ECO:0000313" key="3">
    <source>
        <dbReference type="Proteomes" id="UP000467841"/>
    </source>
</evidence>
<evidence type="ECO:0000313" key="2">
    <source>
        <dbReference type="EMBL" id="CAA7024331.1"/>
    </source>
</evidence>
<keyword evidence="3" id="KW-1185">Reference proteome</keyword>
<dbReference type="AlphaFoldDB" id="A0A6D2I9E0"/>